<accession>A0A4P6YSX6</accession>
<evidence type="ECO:0000313" key="1">
    <source>
        <dbReference type="EMBL" id="QBO35737.1"/>
    </source>
</evidence>
<dbReference type="Proteomes" id="UP000292886">
    <property type="component" value="Chromosome"/>
</dbReference>
<sequence>MQTRKKLWALVKAVNDGEITINTFTEEFTIIFDRETDYTELSEREETEFNELVALTSRYSPFLEDFEIQNTFSSAAEILIKVAEILELGLDD</sequence>
<keyword evidence="2" id="KW-1185">Reference proteome</keyword>
<organism evidence="1 2">
    <name type="scientific">Periweissella cryptocerci</name>
    <dbReference type="NCBI Taxonomy" id="2506420"/>
    <lineage>
        <taxon>Bacteria</taxon>
        <taxon>Bacillati</taxon>
        <taxon>Bacillota</taxon>
        <taxon>Bacilli</taxon>
        <taxon>Lactobacillales</taxon>
        <taxon>Lactobacillaceae</taxon>
        <taxon>Periweissella</taxon>
    </lineage>
</organism>
<gene>
    <name evidence="1" type="ORF">EQG49_04305</name>
</gene>
<name>A0A4P6YSX6_9LACO</name>
<dbReference type="AlphaFoldDB" id="A0A4P6YSX6"/>
<evidence type="ECO:0000313" key="2">
    <source>
        <dbReference type="Proteomes" id="UP000292886"/>
    </source>
</evidence>
<dbReference type="EMBL" id="CP037940">
    <property type="protein sequence ID" value="QBO35737.1"/>
    <property type="molecule type" value="Genomic_DNA"/>
</dbReference>
<protein>
    <submittedName>
        <fullName evidence="1">Uncharacterized protein</fullName>
    </submittedName>
</protein>
<dbReference type="OrthoDB" id="2623806at2"/>
<reference evidence="2" key="1">
    <citation type="submission" date="2019-03" db="EMBL/GenBank/DDBJ databases">
        <title>Weissella sp. 26KH-42 Genome sequencing.</title>
        <authorList>
            <person name="Heo J."/>
            <person name="Kim S.-J."/>
            <person name="Kim J.-S."/>
            <person name="Hong S.-B."/>
            <person name="Kwon S.-W."/>
        </authorList>
    </citation>
    <scope>NUCLEOTIDE SEQUENCE [LARGE SCALE GENOMIC DNA]</scope>
    <source>
        <strain evidence="2">26KH-42</strain>
    </source>
</reference>
<dbReference type="RefSeq" id="WP_133362816.1">
    <property type="nucleotide sequence ID" value="NZ_CP037940.1"/>
</dbReference>
<proteinExistence type="predicted"/>
<dbReference type="KEGG" id="wei:EQG49_04305"/>